<dbReference type="Proteomes" id="UP000662074">
    <property type="component" value="Unassembled WGS sequence"/>
</dbReference>
<protein>
    <recommendedName>
        <fullName evidence="7">Spi protease inhibitor domain-containing protein</fullName>
    </recommendedName>
</protein>
<dbReference type="AlphaFoldDB" id="A0A917N1X4"/>
<dbReference type="RefSeq" id="WP_188413783.1">
    <property type="nucleotide sequence ID" value="NZ_BMDO01000001.1"/>
</dbReference>
<dbReference type="Pfam" id="PF13734">
    <property type="entry name" value="Inhibitor_I69"/>
    <property type="match status" value="1"/>
</dbReference>
<dbReference type="Gene3D" id="3.90.70.50">
    <property type="entry name" value="Peptidase C10, streptopain"/>
    <property type="match status" value="1"/>
</dbReference>
<dbReference type="Pfam" id="PF01640">
    <property type="entry name" value="Peptidase_C10"/>
    <property type="match status" value="1"/>
</dbReference>
<dbReference type="PRINTS" id="PR00797">
    <property type="entry name" value="STREPTOPAIN"/>
</dbReference>
<dbReference type="InterPro" id="IPR038765">
    <property type="entry name" value="Papain-like_cys_pep_sf"/>
</dbReference>
<evidence type="ECO:0000256" key="4">
    <source>
        <dbReference type="ARBA" id="ARBA00022801"/>
    </source>
</evidence>
<dbReference type="InterPro" id="IPR044934">
    <property type="entry name" value="Streptopain_sf"/>
</dbReference>
<comment type="caution">
    <text evidence="8">The sequence shown here is derived from an EMBL/GenBank/DDBJ whole genome shotgun (WGS) entry which is preliminary data.</text>
</comment>
<accession>A0A917N1X4</accession>
<dbReference type="InterPro" id="IPR000200">
    <property type="entry name" value="Peptidase_C10"/>
</dbReference>
<evidence type="ECO:0000313" key="9">
    <source>
        <dbReference type="Proteomes" id="UP000662074"/>
    </source>
</evidence>
<dbReference type="SUPFAM" id="SSF54001">
    <property type="entry name" value="Cysteine proteinases"/>
    <property type="match status" value="1"/>
</dbReference>
<evidence type="ECO:0000256" key="5">
    <source>
        <dbReference type="ARBA" id="ARBA00022807"/>
    </source>
</evidence>
<keyword evidence="2" id="KW-0645">Protease</keyword>
<feature type="active site" description="Proton acceptor" evidence="6">
    <location>
        <position position="404"/>
    </location>
</feature>
<feature type="active site" description="Nucleophile" evidence="6">
    <location>
        <position position="280"/>
    </location>
</feature>
<keyword evidence="3" id="KW-0732">Signal</keyword>
<evidence type="ECO:0000313" key="8">
    <source>
        <dbReference type="EMBL" id="GGI49477.1"/>
    </source>
</evidence>
<organism evidence="8 9">
    <name type="scientific">Mucilaginibacter galii</name>
    <dbReference type="NCBI Taxonomy" id="2005073"/>
    <lineage>
        <taxon>Bacteria</taxon>
        <taxon>Pseudomonadati</taxon>
        <taxon>Bacteroidota</taxon>
        <taxon>Sphingobacteriia</taxon>
        <taxon>Sphingobacteriales</taxon>
        <taxon>Sphingobacteriaceae</taxon>
        <taxon>Mucilaginibacter</taxon>
    </lineage>
</organism>
<reference evidence="8" key="2">
    <citation type="submission" date="2020-09" db="EMBL/GenBank/DDBJ databases">
        <authorList>
            <person name="Sun Q."/>
            <person name="Sedlacek I."/>
        </authorList>
    </citation>
    <scope>NUCLEOTIDE SEQUENCE</scope>
    <source>
        <strain evidence="8">CCM 8711</strain>
    </source>
</reference>
<evidence type="ECO:0000256" key="3">
    <source>
        <dbReference type="ARBA" id="ARBA00022729"/>
    </source>
</evidence>
<feature type="domain" description="Spi protease inhibitor" evidence="7">
    <location>
        <begin position="90"/>
        <end position="155"/>
    </location>
</feature>
<name>A0A917N1X4_9SPHI</name>
<evidence type="ECO:0000256" key="6">
    <source>
        <dbReference type="PIRSR" id="PIRSR600200-1"/>
    </source>
</evidence>
<gene>
    <name evidence="8" type="ORF">GCM10011425_06890</name>
</gene>
<dbReference type="InterPro" id="IPR025896">
    <property type="entry name" value="Spi_Prtas-inh"/>
</dbReference>
<comment type="similarity">
    <text evidence="1">Belongs to the peptidase C10 family.</text>
</comment>
<sequence length="475" mass="52734">MKKNYAFFLLCLVFLFSNCKKDNTLTKEIITQASVDITLDMAIKMAGMFKVPASIMAVPPNIKDSNGQTIKLEAGINKPSGTMSAAINFKSKTVSDAYTLNNAEGQPSLHVINFTGGGFIVISTTKKEHPVLAYSDADSFPKEVTMRAHPVNNWLYSEHEKIKALTKSTFHALDSMAIRTEWMKYRSVTTPSDLVSVAPGKQTNVLYCENGYYDRVLHECVTCPEGYTYDGTECVPPPPCSTEYTVGPLLQTNWGQGCGYNDYAPGNGNAGYCYHDPAGCVAVAIGQIMKYWNYGNVPLQWNKIGVNGTPGYQSYNYSNMYYGASSETARLLRDIGTAVNMDYDESGSGANPNHETYFKQAGFNAEVHEGDYSAYDMLGSISYGRPVILTGRTYSFWPWGGDGHEWVADGLHAIPNTCYPSYWSGYYVTVHLNWGWGGYCNGWYSPGSWIPRDPNTGEELYRFLHDQTEVTNIHP</sequence>
<keyword evidence="9" id="KW-1185">Reference proteome</keyword>
<keyword evidence="5" id="KW-0788">Thiol protease</keyword>
<evidence type="ECO:0000256" key="2">
    <source>
        <dbReference type="ARBA" id="ARBA00022670"/>
    </source>
</evidence>
<dbReference type="GO" id="GO:0006508">
    <property type="term" value="P:proteolysis"/>
    <property type="evidence" value="ECO:0007669"/>
    <property type="project" value="UniProtKB-KW"/>
</dbReference>
<evidence type="ECO:0000256" key="1">
    <source>
        <dbReference type="ARBA" id="ARBA00009693"/>
    </source>
</evidence>
<dbReference type="GO" id="GO:0008234">
    <property type="term" value="F:cysteine-type peptidase activity"/>
    <property type="evidence" value="ECO:0007669"/>
    <property type="project" value="UniProtKB-KW"/>
</dbReference>
<reference evidence="8" key="1">
    <citation type="journal article" date="2014" name="Int. J. Syst. Evol. Microbiol.">
        <title>Complete genome sequence of Corynebacterium casei LMG S-19264T (=DSM 44701T), isolated from a smear-ripened cheese.</title>
        <authorList>
            <consortium name="US DOE Joint Genome Institute (JGI-PGF)"/>
            <person name="Walter F."/>
            <person name="Albersmeier A."/>
            <person name="Kalinowski J."/>
            <person name="Ruckert C."/>
        </authorList>
    </citation>
    <scope>NUCLEOTIDE SEQUENCE</scope>
    <source>
        <strain evidence="8">CCM 8711</strain>
    </source>
</reference>
<dbReference type="EMBL" id="BMDO01000001">
    <property type="protein sequence ID" value="GGI49477.1"/>
    <property type="molecule type" value="Genomic_DNA"/>
</dbReference>
<proteinExistence type="inferred from homology"/>
<keyword evidence="4" id="KW-0378">Hydrolase</keyword>
<evidence type="ECO:0000259" key="7">
    <source>
        <dbReference type="Pfam" id="PF13734"/>
    </source>
</evidence>